<organism evidence="8 9">
    <name type="scientific">Rubricoccus marinus</name>
    <dbReference type="NCBI Taxonomy" id="716817"/>
    <lineage>
        <taxon>Bacteria</taxon>
        <taxon>Pseudomonadati</taxon>
        <taxon>Rhodothermota</taxon>
        <taxon>Rhodothermia</taxon>
        <taxon>Rhodothermales</taxon>
        <taxon>Rubricoccaceae</taxon>
        <taxon>Rubricoccus</taxon>
    </lineage>
</organism>
<dbReference type="FunCoup" id="A0A259U3B6">
    <property type="interactions" value="105"/>
</dbReference>
<dbReference type="Gene3D" id="3.30.2010.10">
    <property type="entry name" value="Metalloproteases ('zincins'), catalytic domain"/>
    <property type="match status" value="1"/>
</dbReference>
<keyword evidence="4 6" id="KW-0862">Zinc</keyword>
<evidence type="ECO:0000313" key="9">
    <source>
        <dbReference type="Proteomes" id="UP000216446"/>
    </source>
</evidence>
<evidence type="ECO:0000256" key="3">
    <source>
        <dbReference type="ARBA" id="ARBA00022801"/>
    </source>
</evidence>
<dbReference type="Proteomes" id="UP000216446">
    <property type="component" value="Unassembled WGS sequence"/>
</dbReference>
<evidence type="ECO:0000256" key="1">
    <source>
        <dbReference type="ARBA" id="ARBA00022670"/>
    </source>
</evidence>
<evidence type="ECO:0000256" key="4">
    <source>
        <dbReference type="ARBA" id="ARBA00022833"/>
    </source>
</evidence>
<dbReference type="EMBL" id="MQWB01000001">
    <property type="protein sequence ID" value="OZC04442.1"/>
    <property type="molecule type" value="Genomic_DNA"/>
</dbReference>
<dbReference type="PANTHER" id="PTHR22726">
    <property type="entry name" value="METALLOENDOPEPTIDASE OMA1"/>
    <property type="match status" value="1"/>
</dbReference>
<dbReference type="InParanoid" id="A0A259U3B6"/>
<name>A0A259U3B6_9BACT</name>
<accession>A0A259U3B6</accession>
<comment type="cofactor">
    <cofactor evidence="6">
        <name>Zn(2+)</name>
        <dbReference type="ChEBI" id="CHEBI:29105"/>
    </cofactor>
    <text evidence="6">Binds 1 zinc ion per subunit.</text>
</comment>
<evidence type="ECO:0000313" key="8">
    <source>
        <dbReference type="EMBL" id="OZC04442.1"/>
    </source>
</evidence>
<dbReference type="GO" id="GO:0046872">
    <property type="term" value="F:metal ion binding"/>
    <property type="evidence" value="ECO:0007669"/>
    <property type="project" value="UniProtKB-KW"/>
</dbReference>
<evidence type="ECO:0000256" key="2">
    <source>
        <dbReference type="ARBA" id="ARBA00022723"/>
    </source>
</evidence>
<dbReference type="InterPro" id="IPR051156">
    <property type="entry name" value="Mito/Outer_Membr_Metalloprot"/>
</dbReference>
<proteinExistence type="inferred from homology"/>
<keyword evidence="9" id="KW-1185">Reference proteome</keyword>
<dbReference type="InterPro" id="IPR001915">
    <property type="entry name" value="Peptidase_M48"/>
</dbReference>
<dbReference type="GO" id="GO:0004222">
    <property type="term" value="F:metalloendopeptidase activity"/>
    <property type="evidence" value="ECO:0007669"/>
    <property type="project" value="InterPro"/>
</dbReference>
<evidence type="ECO:0000256" key="6">
    <source>
        <dbReference type="RuleBase" id="RU003983"/>
    </source>
</evidence>
<gene>
    <name evidence="8" type="ORF">BSZ36_16505</name>
</gene>
<dbReference type="Pfam" id="PF01435">
    <property type="entry name" value="Peptidase_M48"/>
    <property type="match status" value="1"/>
</dbReference>
<keyword evidence="1 6" id="KW-0645">Protease</keyword>
<comment type="caution">
    <text evidence="8">The sequence shown here is derived from an EMBL/GenBank/DDBJ whole genome shotgun (WGS) entry which is preliminary data.</text>
</comment>
<comment type="similarity">
    <text evidence="6">Belongs to the peptidase M48 family.</text>
</comment>
<sequence>MRLFVFALVFAAIPGCTCNPNSVNRGDLNLVSLDDEWELGRQLAAEVDAQVAPLADAEVEAYADAMGASLVAETELSDRAWTFTVIEDPAVNAFALPGGHVYIHSGLVAAAESEAELASVVAHEVAHVVARHSTERMVKAQGLSVVAGLVLGDDPGMIREIVAELIGQGVLARFSRTDETEADALGLRFMAEADYDPDGMAAMFETLLALRQRQPVLFERWFGTHPLSEDRVEAARAGAAEWDGSGWGGDPARFEAARRRVLARTPAAPLAM</sequence>
<keyword evidence="5 6" id="KW-0482">Metalloprotease</keyword>
<keyword evidence="3 6" id="KW-0378">Hydrolase</keyword>
<dbReference type="OrthoDB" id="9810445at2"/>
<dbReference type="GO" id="GO:0051603">
    <property type="term" value="P:proteolysis involved in protein catabolic process"/>
    <property type="evidence" value="ECO:0007669"/>
    <property type="project" value="TreeGrafter"/>
</dbReference>
<dbReference type="RefSeq" id="WP_094550913.1">
    <property type="nucleotide sequence ID" value="NZ_MQWB01000001.1"/>
</dbReference>
<keyword evidence="2" id="KW-0479">Metal-binding</keyword>
<dbReference type="AlphaFoldDB" id="A0A259U3B6"/>
<evidence type="ECO:0000259" key="7">
    <source>
        <dbReference type="Pfam" id="PF01435"/>
    </source>
</evidence>
<protein>
    <recommendedName>
        <fullName evidence="7">Peptidase M48 domain-containing protein</fullName>
    </recommendedName>
</protein>
<feature type="domain" description="Peptidase M48" evidence="7">
    <location>
        <begin position="61"/>
        <end position="237"/>
    </location>
</feature>
<evidence type="ECO:0000256" key="5">
    <source>
        <dbReference type="ARBA" id="ARBA00023049"/>
    </source>
</evidence>
<dbReference type="PANTHER" id="PTHR22726:SF1">
    <property type="entry name" value="METALLOENDOPEPTIDASE OMA1, MITOCHONDRIAL"/>
    <property type="match status" value="1"/>
</dbReference>
<reference evidence="8 9" key="1">
    <citation type="submission" date="2016-11" db="EMBL/GenBank/DDBJ databases">
        <title>Study of marine rhodopsin-containing bacteria.</title>
        <authorList>
            <person name="Yoshizawa S."/>
            <person name="Kumagai Y."/>
            <person name="Kogure K."/>
        </authorList>
    </citation>
    <scope>NUCLEOTIDE SEQUENCE [LARGE SCALE GENOMIC DNA]</scope>
    <source>
        <strain evidence="8 9">SG-29</strain>
    </source>
</reference>
<dbReference type="GO" id="GO:0016020">
    <property type="term" value="C:membrane"/>
    <property type="evidence" value="ECO:0007669"/>
    <property type="project" value="TreeGrafter"/>
</dbReference>